<dbReference type="PANTHER" id="PTHR44591:SF3">
    <property type="entry name" value="RESPONSE REGULATORY DOMAIN-CONTAINING PROTEIN"/>
    <property type="match status" value="1"/>
</dbReference>
<evidence type="ECO:0000259" key="3">
    <source>
        <dbReference type="PROSITE" id="PS50110"/>
    </source>
</evidence>
<protein>
    <submittedName>
        <fullName evidence="4">CheY-like chemotaxis protein</fullName>
    </submittedName>
</protein>
<dbReference type="RefSeq" id="WP_184214836.1">
    <property type="nucleotide sequence ID" value="NZ_JACHIP010000002.1"/>
</dbReference>
<proteinExistence type="predicted"/>
<sequence>MKRVLVIDDEPITADTLGLIFRKRGFDTHVVYNVDAALDYVRESHPQLILCDITMPGRDGLEFMVELTRMNSACPVIVLTGYITNLPPVREQIRKMPQSTHVFLKPCPPEEILREAARMLSVAS</sequence>
<dbReference type="AlphaFoldDB" id="A0A7W7ZBH6"/>
<dbReference type="InterPro" id="IPR001789">
    <property type="entry name" value="Sig_transdc_resp-reg_receiver"/>
</dbReference>
<dbReference type="Pfam" id="PF00072">
    <property type="entry name" value="Response_reg"/>
    <property type="match status" value="1"/>
</dbReference>
<dbReference type="Gene3D" id="3.40.50.2300">
    <property type="match status" value="1"/>
</dbReference>
<dbReference type="GO" id="GO:0000160">
    <property type="term" value="P:phosphorelay signal transduction system"/>
    <property type="evidence" value="ECO:0007669"/>
    <property type="project" value="InterPro"/>
</dbReference>
<dbReference type="PROSITE" id="PS50110">
    <property type="entry name" value="RESPONSE_REGULATORY"/>
    <property type="match status" value="1"/>
</dbReference>
<dbReference type="SMART" id="SM00448">
    <property type="entry name" value="REC"/>
    <property type="match status" value="1"/>
</dbReference>
<accession>A0A7W7ZBH6</accession>
<feature type="modified residue" description="4-aspartylphosphate" evidence="2">
    <location>
        <position position="52"/>
    </location>
</feature>
<evidence type="ECO:0000256" key="2">
    <source>
        <dbReference type="PROSITE-ProRule" id="PRU00169"/>
    </source>
</evidence>
<evidence type="ECO:0000313" key="4">
    <source>
        <dbReference type="EMBL" id="MBB5056713.1"/>
    </source>
</evidence>
<dbReference type="CDD" id="cd00156">
    <property type="entry name" value="REC"/>
    <property type="match status" value="1"/>
</dbReference>
<dbReference type="InterPro" id="IPR011006">
    <property type="entry name" value="CheY-like_superfamily"/>
</dbReference>
<feature type="domain" description="Response regulatory" evidence="3">
    <location>
        <begin position="3"/>
        <end position="120"/>
    </location>
</feature>
<organism evidence="4 5">
    <name type="scientific">Granulicella aggregans</name>
    <dbReference type="NCBI Taxonomy" id="474949"/>
    <lineage>
        <taxon>Bacteria</taxon>
        <taxon>Pseudomonadati</taxon>
        <taxon>Acidobacteriota</taxon>
        <taxon>Terriglobia</taxon>
        <taxon>Terriglobales</taxon>
        <taxon>Acidobacteriaceae</taxon>
        <taxon>Granulicella</taxon>
    </lineage>
</organism>
<gene>
    <name evidence="4" type="ORF">HDF16_001398</name>
</gene>
<evidence type="ECO:0000313" key="5">
    <source>
        <dbReference type="Proteomes" id="UP000540989"/>
    </source>
</evidence>
<comment type="caution">
    <text evidence="4">The sequence shown here is derived from an EMBL/GenBank/DDBJ whole genome shotgun (WGS) entry which is preliminary data.</text>
</comment>
<keyword evidence="1 2" id="KW-0597">Phosphoprotein</keyword>
<keyword evidence="5" id="KW-1185">Reference proteome</keyword>
<name>A0A7W7ZBH6_9BACT</name>
<dbReference type="Proteomes" id="UP000540989">
    <property type="component" value="Unassembled WGS sequence"/>
</dbReference>
<reference evidence="4 5" key="1">
    <citation type="submission" date="2020-08" db="EMBL/GenBank/DDBJ databases">
        <title>Genomic Encyclopedia of Type Strains, Phase IV (KMG-V): Genome sequencing to study the core and pangenomes of soil and plant-associated prokaryotes.</title>
        <authorList>
            <person name="Whitman W."/>
        </authorList>
    </citation>
    <scope>NUCLEOTIDE SEQUENCE [LARGE SCALE GENOMIC DNA]</scope>
    <source>
        <strain evidence="4 5">M8UP14</strain>
    </source>
</reference>
<dbReference type="InterPro" id="IPR050595">
    <property type="entry name" value="Bact_response_regulator"/>
</dbReference>
<dbReference type="SUPFAM" id="SSF52172">
    <property type="entry name" value="CheY-like"/>
    <property type="match status" value="1"/>
</dbReference>
<dbReference type="PANTHER" id="PTHR44591">
    <property type="entry name" value="STRESS RESPONSE REGULATOR PROTEIN 1"/>
    <property type="match status" value="1"/>
</dbReference>
<dbReference type="EMBL" id="JACHIP010000002">
    <property type="protein sequence ID" value="MBB5056713.1"/>
    <property type="molecule type" value="Genomic_DNA"/>
</dbReference>
<evidence type="ECO:0000256" key="1">
    <source>
        <dbReference type="ARBA" id="ARBA00022553"/>
    </source>
</evidence>